<comment type="cofactor">
    <cofactor evidence="2">
        <name>Mg(2+)</name>
        <dbReference type="ChEBI" id="CHEBI:18420"/>
    </cofactor>
</comment>
<dbReference type="GO" id="GO:0005739">
    <property type="term" value="C:mitochondrion"/>
    <property type="evidence" value="ECO:0007669"/>
    <property type="project" value="TreeGrafter"/>
</dbReference>
<accession>A0AA38UD02</accession>
<dbReference type="Proteomes" id="UP001163846">
    <property type="component" value="Unassembled WGS sequence"/>
</dbReference>
<dbReference type="AlphaFoldDB" id="A0AA38UD02"/>
<dbReference type="Gene3D" id="3.90.79.10">
    <property type="entry name" value="Nucleoside Triphosphate Pyrophosphohydrolase"/>
    <property type="match status" value="1"/>
</dbReference>
<evidence type="ECO:0000256" key="3">
    <source>
        <dbReference type="ARBA" id="ARBA00022723"/>
    </source>
</evidence>
<evidence type="ECO:0000256" key="4">
    <source>
        <dbReference type="ARBA" id="ARBA00022801"/>
    </source>
</evidence>
<comment type="caution">
    <text evidence="8">The sequence shown here is derived from an EMBL/GenBank/DDBJ whole genome shotgun (WGS) entry which is preliminary data.</text>
</comment>
<keyword evidence="4" id="KW-0378">Hydrolase</keyword>
<evidence type="ECO:0000256" key="2">
    <source>
        <dbReference type="ARBA" id="ARBA00001946"/>
    </source>
</evidence>
<keyword evidence="6" id="KW-0464">Manganese</keyword>
<keyword evidence="5" id="KW-0460">Magnesium</keyword>
<proteinExistence type="predicted"/>
<dbReference type="SUPFAM" id="SSF55811">
    <property type="entry name" value="Nudix"/>
    <property type="match status" value="1"/>
</dbReference>
<comment type="cofactor">
    <cofactor evidence="1">
        <name>Mn(2+)</name>
        <dbReference type="ChEBI" id="CHEBI:29035"/>
    </cofactor>
</comment>
<dbReference type="PANTHER" id="PTHR12318:SF0">
    <property type="entry name" value="ACYL-COENZYME A DIPHOSPHATASE NUDT19"/>
    <property type="match status" value="1"/>
</dbReference>
<dbReference type="InterPro" id="IPR000086">
    <property type="entry name" value="NUDIX_hydrolase_dom"/>
</dbReference>
<dbReference type="GO" id="GO:0046872">
    <property type="term" value="F:metal ion binding"/>
    <property type="evidence" value="ECO:0007669"/>
    <property type="project" value="UniProtKB-KW"/>
</dbReference>
<dbReference type="EMBL" id="MU806243">
    <property type="protein sequence ID" value="KAJ3837479.1"/>
    <property type="molecule type" value="Genomic_DNA"/>
</dbReference>
<organism evidence="8 9">
    <name type="scientific">Lentinula raphanica</name>
    <dbReference type="NCBI Taxonomy" id="153919"/>
    <lineage>
        <taxon>Eukaryota</taxon>
        <taxon>Fungi</taxon>
        <taxon>Dikarya</taxon>
        <taxon>Basidiomycota</taxon>
        <taxon>Agaricomycotina</taxon>
        <taxon>Agaricomycetes</taxon>
        <taxon>Agaricomycetidae</taxon>
        <taxon>Agaricales</taxon>
        <taxon>Marasmiineae</taxon>
        <taxon>Omphalotaceae</taxon>
        <taxon>Lentinula</taxon>
    </lineage>
</organism>
<evidence type="ECO:0000313" key="8">
    <source>
        <dbReference type="EMBL" id="KAJ3837479.1"/>
    </source>
</evidence>
<dbReference type="CDD" id="cd18870">
    <property type="entry name" value="NUDIX_AcylCoAdiphos_Nudt19"/>
    <property type="match status" value="1"/>
</dbReference>
<name>A0AA38UD02_9AGAR</name>
<protein>
    <submittedName>
        <fullName evidence="8">NUDIX domain-containing protein</fullName>
    </submittedName>
</protein>
<dbReference type="InterPro" id="IPR039121">
    <property type="entry name" value="NUDT19"/>
</dbReference>
<dbReference type="GO" id="GO:0016818">
    <property type="term" value="F:hydrolase activity, acting on acid anhydrides, in phosphorus-containing anhydrides"/>
    <property type="evidence" value="ECO:0007669"/>
    <property type="project" value="InterPro"/>
</dbReference>
<evidence type="ECO:0000256" key="5">
    <source>
        <dbReference type="ARBA" id="ARBA00022842"/>
    </source>
</evidence>
<keyword evidence="9" id="KW-1185">Reference proteome</keyword>
<dbReference type="PROSITE" id="PS51462">
    <property type="entry name" value="NUDIX"/>
    <property type="match status" value="1"/>
</dbReference>
<sequence>MDLLISCRIPLRRRLFSLTFVSSLKTHSCFRMQRMSTVASRTSNQASAPPIPRPSASLVIINERNEVLMVQRNPQARSFAGVTVFPGGNLDKKQDSSLRITAIREAFEESGLLIARPSDNLARIPSDQVLDEARFEVHGQKTTFEQFMKGNHLTADTDSLLPFTTWITPKEAPRRFYTQFYVTFLPGTSASGFMAGSKQERLPKPDGGQEVITARFVRPEDALAEFNAQKITFMPPQFYILYTLSNILRNHTTTFEERVAVQRLSSGPFGRMTLNPRRLIQPEGSPFTVLTYEGDETRGGSPGRLHRAVVKMGKGGITTAITLHRNFDIFTEIEPHAFDISAKL</sequence>
<dbReference type="InterPro" id="IPR015797">
    <property type="entry name" value="NUDIX_hydrolase-like_dom_sf"/>
</dbReference>
<evidence type="ECO:0000256" key="1">
    <source>
        <dbReference type="ARBA" id="ARBA00001936"/>
    </source>
</evidence>
<evidence type="ECO:0000313" key="9">
    <source>
        <dbReference type="Proteomes" id="UP001163846"/>
    </source>
</evidence>
<evidence type="ECO:0000256" key="6">
    <source>
        <dbReference type="ARBA" id="ARBA00023211"/>
    </source>
</evidence>
<feature type="domain" description="Nudix hydrolase" evidence="7">
    <location>
        <begin position="51"/>
        <end position="239"/>
    </location>
</feature>
<dbReference type="Pfam" id="PF00293">
    <property type="entry name" value="NUDIX"/>
    <property type="match status" value="1"/>
</dbReference>
<reference evidence="8" key="1">
    <citation type="submission" date="2022-08" db="EMBL/GenBank/DDBJ databases">
        <authorList>
            <consortium name="DOE Joint Genome Institute"/>
            <person name="Min B."/>
            <person name="Riley R."/>
            <person name="Sierra-Patev S."/>
            <person name="Naranjo-Ortiz M."/>
            <person name="Looney B."/>
            <person name="Konkel Z."/>
            <person name="Slot J.C."/>
            <person name="Sakamoto Y."/>
            <person name="Steenwyk J.L."/>
            <person name="Rokas A."/>
            <person name="Carro J."/>
            <person name="Camarero S."/>
            <person name="Ferreira P."/>
            <person name="Molpeceres G."/>
            <person name="Ruiz-Duenas F.J."/>
            <person name="Serrano A."/>
            <person name="Henrissat B."/>
            <person name="Drula E."/>
            <person name="Hughes K.W."/>
            <person name="Mata J.L."/>
            <person name="Ishikawa N.K."/>
            <person name="Vargas-Isla R."/>
            <person name="Ushijima S."/>
            <person name="Smith C.A."/>
            <person name="Ahrendt S."/>
            <person name="Andreopoulos W."/>
            <person name="He G."/>
            <person name="Labutti K."/>
            <person name="Lipzen A."/>
            <person name="Ng V."/>
            <person name="Sandor L."/>
            <person name="Barry K."/>
            <person name="Martinez A.T."/>
            <person name="Xiao Y."/>
            <person name="Gibbons J.G."/>
            <person name="Terashima K."/>
            <person name="Hibbett D.S."/>
            <person name="Grigoriev I.V."/>
        </authorList>
    </citation>
    <scope>NUCLEOTIDE SEQUENCE</scope>
    <source>
        <strain evidence="8">TFB9207</strain>
    </source>
</reference>
<keyword evidence="3" id="KW-0479">Metal-binding</keyword>
<gene>
    <name evidence="8" type="ORF">F5878DRAFT_563971</name>
</gene>
<evidence type="ECO:0000259" key="7">
    <source>
        <dbReference type="PROSITE" id="PS51462"/>
    </source>
</evidence>
<dbReference type="PANTHER" id="PTHR12318">
    <property type="entry name" value="TESTOSTERONE-REGULATED PROTEIN RP2"/>
    <property type="match status" value="1"/>
</dbReference>